<evidence type="ECO:0000256" key="4">
    <source>
        <dbReference type="ARBA" id="ARBA00022692"/>
    </source>
</evidence>
<evidence type="ECO:0000256" key="8">
    <source>
        <dbReference type="ARBA" id="ARBA00023136"/>
    </source>
</evidence>
<dbReference type="GO" id="GO:0005886">
    <property type="term" value="C:plasma membrane"/>
    <property type="evidence" value="ECO:0007669"/>
    <property type="project" value="UniProtKB-SubCell"/>
</dbReference>
<keyword evidence="9" id="KW-0804">Transcription</keyword>
<proteinExistence type="inferred from homology"/>
<evidence type="ECO:0000313" key="15">
    <source>
        <dbReference type="Proteomes" id="UP000288388"/>
    </source>
</evidence>
<evidence type="ECO:0000256" key="11">
    <source>
        <dbReference type="ARBA" id="ARBA00040752"/>
    </source>
</evidence>
<keyword evidence="4 12" id="KW-0812">Transmembrane</keyword>
<feature type="domain" description="Cell envelope-related transcriptional attenuator" evidence="13">
    <location>
        <begin position="71"/>
        <end position="214"/>
    </location>
</feature>
<evidence type="ECO:0000259" key="13">
    <source>
        <dbReference type="Pfam" id="PF03816"/>
    </source>
</evidence>
<evidence type="ECO:0000256" key="6">
    <source>
        <dbReference type="ARBA" id="ARBA00022989"/>
    </source>
</evidence>
<dbReference type="AlphaFoldDB" id="A0A437UPY7"/>
<comment type="subcellular location">
    <subcellularLocation>
        <location evidence="1">Cell membrane</location>
        <topology evidence="1">Single-pass type II membrane protein</topology>
    </subcellularLocation>
</comment>
<sequence length="297" mass="33551">MKVFKRLILIILGILLVFECYLIFSFLQGYESTKNAQSKQTISFNGEEAPDQNDLNILIIGTDSRGEDRGRSDSLMVAHYDQKRKQPKLISIMRDSYVDIPGYGKDKINAAYSYGGIELVRKTLKENFDLPIEYYVTIDFDHFKEAIDNLFPKGVTIDAEKDLDLDQVFIKAGKQKMDGNTLLQYSRFREDEEGDFGRIRRQQQVLSAISQQVTNVTSLSKLPKTTGKLLGYVDINLSESTILSVGKDFALGDTKKIETLAVPIDKTWEFNNDTPSGSVLELDTEANAKAIQTFLTE</sequence>
<dbReference type="Gene3D" id="3.40.630.190">
    <property type="entry name" value="LCP protein"/>
    <property type="match status" value="1"/>
</dbReference>
<dbReference type="InterPro" id="IPR004474">
    <property type="entry name" value="LytR_CpsA_psr"/>
</dbReference>
<feature type="transmembrane region" description="Helical" evidence="12">
    <location>
        <begin position="7"/>
        <end position="27"/>
    </location>
</feature>
<evidence type="ECO:0000256" key="9">
    <source>
        <dbReference type="ARBA" id="ARBA00023163"/>
    </source>
</evidence>
<keyword evidence="3" id="KW-1003">Cell membrane</keyword>
<dbReference type="NCBIfam" id="TIGR00350">
    <property type="entry name" value="lytR_cpsA_psr"/>
    <property type="match status" value="1"/>
</dbReference>
<evidence type="ECO:0000256" key="2">
    <source>
        <dbReference type="ARBA" id="ARBA00006068"/>
    </source>
</evidence>
<dbReference type="RefSeq" id="WP_127979258.1">
    <property type="nucleotide sequence ID" value="NZ_JBPFKW010000077.1"/>
</dbReference>
<organism evidence="14 15">
    <name type="scientific">Enterococcus avium</name>
    <name type="common">Streptococcus avium</name>
    <dbReference type="NCBI Taxonomy" id="33945"/>
    <lineage>
        <taxon>Bacteria</taxon>
        <taxon>Bacillati</taxon>
        <taxon>Bacillota</taxon>
        <taxon>Bacilli</taxon>
        <taxon>Lactobacillales</taxon>
        <taxon>Enterococcaceae</taxon>
        <taxon>Enterococcus</taxon>
    </lineage>
</organism>
<evidence type="ECO:0000256" key="12">
    <source>
        <dbReference type="SAM" id="Phobius"/>
    </source>
</evidence>
<comment type="caution">
    <text evidence="14">The sequence shown here is derived from an EMBL/GenBank/DDBJ whole genome shotgun (WGS) entry which is preliminary data.</text>
</comment>
<comment type="function">
    <text evidence="10">Involved in SarA attenuation. Affects resistance to oxacillin and teicoplanin, as well as the synthesis of virulence factors.</text>
</comment>
<comment type="similarity">
    <text evidence="2">Belongs to the LytR/CpsA/Psr (LCP) family.</text>
</comment>
<evidence type="ECO:0000256" key="1">
    <source>
        <dbReference type="ARBA" id="ARBA00004401"/>
    </source>
</evidence>
<evidence type="ECO:0000313" key="14">
    <source>
        <dbReference type="EMBL" id="RVU95606.1"/>
    </source>
</evidence>
<evidence type="ECO:0000256" key="7">
    <source>
        <dbReference type="ARBA" id="ARBA00023015"/>
    </source>
</evidence>
<dbReference type="Proteomes" id="UP000288388">
    <property type="component" value="Unassembled WGS sequence"/>
</dbReference>
<keyword evidence="5" id="KW-0735">Signal-anchor</keyword>
<gene>
    <name evidence="14" type="ORF">EK398_12575</name>
</gene>
<dbReference type="PANTHER" id="PTHR33392">
    <property type="entry name" value="POLYISOPRENYL-TEICHOIC ACID--PEPTIDOGLYCAN TEICHOIC ACID TRANSFERASE TAGU"/>
    <property type="match status" value="1"/>
</dbReference>
<dbReference type="PANTHER" id="PTHR33392:SF8">
    <property type="entry name" value="REGULATORY PROTEIN MSRR"/>
    <property type="match status" value="1"/>
</dbReference>
<accession>A0A437UPY7</accession>
<keyword evidence="7" id="KW-0805">Transcription regulation</keyword>
<reference evidence="14 15" key="1">
    <citation type="submission" date="2018-12" db="EMBL/GenBank/DDBJ databases">
        <title>A novel vanA-carrying plasmid in a clinical isolate of Enterococcus avium.</title>
        <authorList>
            <person name="Bernasconi O.J."/>
            <person name="Luzzaro F."/>
            <person name="Endimiani A."/>
        </authorList>
    </citation>
    <scope>NUCLEOTIDE SEQUENCE [LARGE SCALE GENOMIC DNA]</scope>
    <source>
        <strain evidence="14 15">LC0559/18</strain>
    </source>
</reference>
<keyword evidence="6 12" id="KW-1133">Transmembrane helix</keyword>
<evidence type="ECO:0000256" key="3">
    <source>
        <dbReference type="ARBA" id="ARBA00022475"/>
    </source>
</evidence>
<dbReference type="EMBL" id="RYZS01000001">
    <property type="protein sequence ID" value="RVU95606.1"/>
    <property type="molecule type" value="Genomic_DNA"/>
</dbReference>
<evidence type="ECO:0000256" key="10">
    <source>
        <dbReference type="ARBA" id="ARBA00037178"/>
    </source>
</evidence>
<keyword evidence="8 12" id="KW-0472">Membrane</keyword>
<evidence type="ECO:0000256" key="5">
    <source>
        <dbReference type="ARBA" id="ARBA00022968"/>
    </source>
</evidence>
<dbReference type="Pfam" id="PF03816">
    <property type="entry name" value="LytR_cpsA_psr"/>
    <property type="match status" value="1"/>
</dbReference>
<name>A0A437UPY7_ENTAV</name>
<dbReference type="InterPro" id="IPR050922">
    <property type="entry name" value="LytR/CpsA/Psr_CW_biosynth"/>
</dbReference>
<protein>
    <recommendedName>
        <fullName evidence="11">Regulatory protein MsrR</fullName>
    </recommendedName>
</protein>